<protein>
    <submittedName>
        <fullName evidence="2">Uncharacterized protein</fullName>
    </submittedName>
</protein>
<evidence type="ECO:0000313" key="3">
    <source>
        <dbReference type="Proteomes" id="UP001224775"/>
    </source>
</evidence>
<evidence type="ECO:0000313" key="2">
    <source>
        <dbReference type="EMBL" id="KAK1739890.1"/>
    </source>
</evidence>
<comment type="caution">
    <text evidence="2">The sequence shown here is derived from an EMBL/GenBank/DDBJ whole genome shotgun (WGS) entry which is preliminary data.</text>
</comment>
<feature type="chain" id="PRO_5041914473" evidence="1">
    <location>
        <begin position="17"/>
        <end position="183"/>
    </location>
</feature>
<evidence type="ECO:0000256" key="1">
    <source>
        <dbReference type="SAM" id="SignalP"/>
    </source>
</evidence>
<reference evidence="2" key="1">
    <citation type="submission" date="2023-06" db="EMBL/GenBank/DDBJ databases">
        <title>Survivors Of The Sea: Transcriptome response of Skeletonema marinoi to long-term dormancy.</title>
        <authorList>
            <person name="Pinder M.I.M."/>
            <person name="Kourtchenko O."/>
            <person name="Robertson E.K."/>
            <person name="Larsson T."/>
            <person name="Maumus F."/>
            <person name="Osuna-Cruz C.M."/>
            <person name="Vancaester E."/>
            <person name="Stenow R."/>
            <person name="Vandepoele K."/>
            <person name="Ploug H."/>
            <person name="Bruchert V."/>
            <person name="Godhe A."/>
            <person name="Topel M."/>
        </authorList>
    </citation>
    <scope>NUCLEOTIDE SEQUENCE</scope>
    <source>
        <strain evidence="2">R05AC</strain>
    </source>
</reference>
<dbReference type="AlphaFoldDB" id="A0AAD9DBN8"/>
<dbReference type="EMBL" id="JATAAI010000017">
    <property type="protein sequence ID" value="KAK1739890.1"/>
    <property type="molecule type" value="Genomic_DNA"/>
</dbReference>
<organism evidence="2 3">
    <name type="scientific">Skeletonema marinoi</name>
    <dbReference type="NCBI Taxonomy" id="267567"/>
    <lineage>
        <taxon>Eukaryota</taxon>
        <taxon>Sar</taxon>
        <taxon>Stramenopiles</taxon>
        <taxon>Ochrophyta</taxon>
        <taxon>Bacillariophyta</taxon>
        <taxon>Coscinodiscophyceae</taxon>
        <taxon>Thalassiosirophycidae</taxon>
        <taxon>Thalassiosirales</taxon>
        <taxon>Skeletonemataceae</taxon>
        <taxon>Skeletonema</taxon>
        <taxon>Skeletonema marinoi-dohrnii complex</taxon>
    </lineage>
</organism>
<keyword evidence="3" id="KW-1185">Reference proteome</keyword>
<gene>
    <name evidence="2" type="ORF">QTG54_009649</name>
</gene>
<feature type="signal peptide" evidence="1">
    <location>
        <begin position="1"/>
        <end position="16"/>
    </location>
</feature>
<accession>A0AAD9DBN8</accession>
<name>A0AAD9DBN8_9STRA</name>
<proteinExistence type="predicted"/>
<sequence length="183" mass="19995">MLRLLYATLILSPAAGALVQVMASGDSAPIAMDEIEGAKAARLMKNKEDIDTQSTYHENDIKDTGDVTDEYAARLVRNRGPITAKLTASGSHTHHCFGSYRDDSPCHAKTSLSVWKFAGKEGSVHGVIEEKFSNGEMLKVDVDCMVRDEFNKEAIVEGLSRRAETKQGVSKLVGAFLWKTCLC</sequence>
<dbReference type="Proteomes" id="UP001224775">
    <property type="component" value="Unassembled WGS sequence"/>
</dbReference>
<keyword evidence="1" id="KW-0732">Signal</keyword>